<evidence type="ECO:0000256" key="2">
    <source>
        <dbReference type="ARBA" id="ARBA00003145"/>
    </source>
</evidence>
<evidence type="ECO:0000313" key="12">
    <source>
        <dbReference type="Proteomes" id="UP001177080"/>
    </source>
</evidence>
<evidence type="ECO:0000256" key="6">
    <source>
        <dbReference type="ARBA" id="ARBA00022737"/>
    </source>
</evidence>
<gene>
    <name evidence="11" type="ORF">GB928_025950</name>
</gene>
<evidence type="ECO:0000256" key="7">
    <source>
        <dbReference type="ARBA" id="ARBA00022801"/>
    </source>
</evidence>
<dbReference type="CDD" id="cd09140">
    <property type="entry name" value="PLDc_vPLD1_2_like_bac_1"/>
    <property type="match status" value="1"/>
</dbReference>
<name>A0ABT8XLL0_9HYPH</name>
<accession>A0ABT8XLL0</accession>
<comment type="subcellular location">
    <subcellularLocation>
        <location evidence="3">Secreted</location>
    </subcellularLocation>
</comment>
<dbReference type="Pfam" id="PF13091">
    <property type="entry name" value="PLDc_2"/>
    <property type="match status" value="1"/>
</dbReference>
<feature type="domain" description="PLD phosphodiesterase" evidence="10">
    <location>
        <begin position="129"/>
        <end position="156"/>
    </location>
</feature>
<keyword evidence="6" id="KW-0677">Repeat</keyword>
<dbReference type="Gene3D" id="3.30.870.10">
    <property type="entry name" value="Endonuclease Chain A"/>
    <property type="match status" value="2"/>
</dbReference>
<dbReference type="SMART" id="SM00155">
    <property type="entry name" value="PLDc"/>
    <property type="match status" value="2"/>
</dbReference>
<comment type="function">
    <text evidence="2">Could be a virulence factor.</text>
</comment>
<reference evidence="11" key="1">
    <citation type="submission" date="2022-04" db="EMBL/GenBank/DDBJ databases">
        <title>Shinella lacus sp. nov., a novel member of the genus Shinella from water.</title>
        <authorList>
            <person name="Deng Y."/>
        </authorList>
    </citation>
    <scope>NUCLEOTIDE SEQUENCE</scope>
    <source>
        <strain evidence="11">JCM 31239</strain>
    </source>
</reference>
<keyword evidence="5" id="KW-0964">Secreted</keyword>
<evidence type="ECO:0000256" key="3">
    <source>
        <dbReference type="ARBA" id="ARBA00004613"/>
    </source>
</evidence>
<comment type="caution">
    <text evidence="11">The sequence shown here is derived from an EMBL/GenBank/DDBJ whole genome shotgun (WGS) entry which is preliminary data.</text>
</comment>
<feature type="domain" description="PLD phosphodiesterase" evidence="10">
    <location>
        <begin position="343"/>
        <end position="370"/>
    </location>
</feature>
<evidence type="ECO:0000256" key="1">
    <source>
        <dbReference type="ARBA" id="ARBA00000798"/>
    </source>
</evidence>
<evidence type="ECO:0000256" key="4">
    <source>
        <dbReference type="ARBA" id="ARBA00018392"/>
    </source>
</evidence>
<dbReference type="SUPFAM" id="SSF56024">
    <property type="entry name" value="Phospholipase D/nuclease"/>
    <property type="match status" value="2"/>
</dbReference>
<sequence>MTEQPLLRPSENCWRVERANEFAILIDADIYFSAARLAMKAAKRTIYLVGWDFNARVTLGHPDVQDEAPRGVGDFLLWLAKRNPDLEIRLLLWNPALLSSWLKVANVPYLLRWKLNRQITVKLDGNHPVGSSHHQKILVIDDSLAFCGGIDVTTDRWDTRAHIDDAPKRKRPDGTAYGPWHDASSYCIGPAARALGDLCRERWQLAGGEKLEAVEQHADFPRVEGAIAFGEVDLAISRTSPAYDDREQVTEIERLYVDMVMSAQKVVYAESQYFASRAVAQAIARRLAEPDGPEFILINPVKADDWLGSLAMDSARARLRESLRRHDLHNRLRIYHPVTARGEPIYVHSKLMIVDNERMRVGSSNFNNRSMRFDNECDVAFEALGSETLRAKLENLRNDLLSEHLGVAVDSFRNIVEREGSVIAAVEALRHSAGPGEPASQRTLIPYETPALADIAQWLADNEILDPEGPEQIFEAIERRGLFRGRLKMPF</sequence>
<dbReference type="InterPro" id="IPR025202">
    <property type="entry name" value="PLD-like_dom"/>
</dbReference>
<dbReference type="PANTHER" id="PTHR18896:SF76">
    <property type="entry name" value="PHOSPHOLIPASE"/>
    <property type="match status" value="1"/>
</dbReference>
<organism evidence="11 12">
    <name type="scientific">Shinella curvata</name>
    <dbReference type="NCBI Taxonomy" id="1817964"/>
    <lineage>
        <taxon>Bacteria</taxon>
        <taxon>Pseudomonadati</taxon>
        <taxon>Pseudomonadota</taxon>
        <taxon>Alphaproteobacteria</taxon>
        <taxon>Hyphomicrobiales</taxon>
        <taxon>Rhizobiaceae</taxon>
        <taxon>Shinella</taxon>
    </lineage>
</organism>
<keyword evidence="12" id="KW-1185">Reference proteome</keyword>
<dbReference type="CDD" id="cd09143">
    <property type="entry name" value="PLDc_vPLD1_2_like_bac_2"/>
    <property type="match status" value="1"/>
</dbReference>
<evidence type="ECO:0000313" key="11">
    <source>
        <dbReference type="EMBL" id="MDO6124630.1"/>
    </source>
</evidence>
<dbReference type="PROSITE" id="PS50035">
    <property type="entry name" value="PLD"/>
    <property type="match status" value="2"/>
</dbReference>
<dbReference type="Proteomes" id="UP001177080">
    <property type="component" value="Unassembled WGS sequence"/>
</dbReference>
<keyword evidence="7" id="KW-0378">Hydrolase</keyword>
<proteinExistence type="predicted"/>
<evidence type="ECO:0000256" key="5">
    <source>
        <dbReference type="ARBA" id="ARBA00022525"/>
    </source>
</evidence>
<evidence type="ECO:0000259" key="10">
    <source>
        <dbReference type="PROSITE" id="PS50035"/>
    </source>
</evidence>
<dbReference type="RefSeq" id="WP_244763946.1">
    <property type="nucleotide sequence ID" value="NZ_JALJCJ010000010.1"/>
</dbReference>
<dbReference type="InterPro" id="IPR001736">
    <property type="entry name" value="PLipase_D/transphosphatidylase"/>
</dbReference>
<evidence type="ECO:0000256" key="9">
    <source>
        <dbReference type="ARBA" id="ARBA00029594"/>
    </source>
</evidence>
<dbReference type="InterPro" id="IPR015679">
    <property type="entry name" value="PLipase_D_fam"/>
</dbReference>
<dbReference type="EMBL" id="WHSC02000014">
    <property type="protein sequence ID" value="MDO6124630.1"/>
    <property type="molecule type" value="Genomic_DNA"/>
</dbReference>
<comment type="catalytic activity">
    <reaction evidence="1">
        <text>a 1,2-diacyl-sn-glycero-3-phosphocholine + H2O = a 1,2-diacyl-sn-glycero-3-phosphate + choline + H(+)</text>
        <dbReference type="Rhea" id="RHEA:14445"/>
        <dbReference type="ChEBI" id="CHEBI:15354"/>
        <dbReference type="ChEBI" id="CHEBI:15377"/>
        <dbReference type="ChEBI" id="CHEBI:15378"/>
        <dbReference type="ChEBI" id="CHEBI:57643"/>
        <dbReference type="ChEBI" id="CHEBI:58608"/>
        <dbReference type="EC" id="3.1.4.4"/>
    </reaction>
</comment>
<evidence type="ECO:0000256" key="8">
    <source>
        <dbReference type="ARBA" id="ARBA00023098"/>
    </source>
</evidence>
<dbReference type="PANTHER" id="PTHR18896">
    <property type="entry name" value="PHOSPHOLIPASE D"/>
    <property type="match status" value="1"/>
</dbReference>
<protein>
    <recommendedName>
        <fullName evidence="4">Phospholipase D</fullName>
    </recommendedName>
    <alternativeName>
        <fullName evidence="9">Choline phosphatase</fullName>
    </alternativeName>
</protein>
<keyword evidence="8" id="KW-0443">Lipid metabolism</keyword>